<evidence type="ECO:0000259" key="1">
    <source>
        <dbReference type="Pfam" id="PF00814"/>
    </source>
</evidence>
<dbReference type="Pfam" id="PF00814">
    <property type="entry name" value="TsaD"/>
    <property type="match status" value="1"/>
</dbReference>
<evidence type="ECO:0000313" key="2">
    <source>
        <dbReference type="EMBL" id="AYE36073.1"/>
    </source>
</evidence>
<dbReference type="NCBIfam" id="TIGR03725">
    <property type="entry name" value="T6A_YeaZ"/>
    <property type="match status" value="1"/>
</dbReference>
<accession>A0A386PMA2</accession>
<dbReference type="InterPro" id="IPR022496">
    <property type="entry name" value="T6A_TsaB"/>
</dbReference>
<dbReference type="Proteomes" id="UP000275571">
    <property type="component" value="Chromosome"/>
</dbReference>
<dbReference type="InterPro" id="IPR000905">
    <property type="entry name" value="Gcp-like_dom"/>
</dbReference>
<dbReference type="AlphaFoldDB" id="A0A386PMA2"/>
<protein>
    <submittedName>
        <fullName evidence="2">tRNA (Adenosine(37)-N6)-threonylcarbamoyltransferase complex dimerization subunit type 1 TsaB</fullName>
    </submittedName>
</protein>
<dbReference type="Gene3D" id="3.30.420.40">
    <property type="match status" value="2"/>
</dbReference>
<proteinExistence type="predicted"/>
<reference evidence="2 3" key="1">
    <citation type="journal article" date="2018" name="Infect. Genet. Evol.">
        <title>Genome-wide analysis of Borrelia turcica and 'Candidatus Borrelia tachyglossi' shows relapsing fever-like genomes with unique genomic links to Lyme disease Borrelia.</title>
        <authorList>
            <person name="Gofton A.W."/>
            <person name="Margos G."/>
            <person name="Fingerle V."/>
            <person name="Hepner S."/>
            <person name="Loh S.M."/>
            <person name="Ryan U."/>
            <person name="Irwin P."/>
            <person name="Oskam C.L."/>
        </authorList>
    </citation>
    <scope>NUCLEOTIDE SEQUENCE [LARGE SCALE GENOMIC DNA]</scope>
    <source>
        <strain evidence="2 3">IST7</strain>
    </source>
</reference>
<dbReference type="KEGG" id="btur:DB313_00925"/>
<keyword evidence="2" id="KW-0808">Transferase</keyword>
<dbReference type="InterPro" id="IPR043129">
    <property type="entry name" value="ATPase_NBD"/>
</dbReference>
<keyword evidence="3" id="KW-1185">Reference proteome</keyword>
<dbReference type="SUPFAM" id="SSF53067">
    <property type="entry name" value="Actin-like ATPase domain"/>
    <property type="match status" value="1"/>
</dbReference>
<organism evidence="2 3">
    <name type="scientific">Borrelia turcica IST7</name>
    <dbReference type="NCBI Taxonomy" id="1104446"/>
    <lineage>
        <taxon>Bacteria</taxon>
        <taxon>Pseudomonadati</taxon>
        <taxon>Spirochaetota</taxon>
        <taxon>Spirochaetia</taxon>
        <taxon>Spirochaetales</taxon>
        <taxon>Borreliaceae</taxon>
        <taxon>Borrelia</taxon>
    </lineage>
</organism>
<gene>
    <name evidence="2" type="primary">tsaB</name>
    <name evidence="2" type="ORF">DB313_00925</name>
</gene>
<dbReference type="GO" id="GO:0016740">
    <property type="term" value="F:transferase activity"/>
    <property type="evidence" value="ECO:0007669"/>
    <property type="project" value="UniProtKB-KW"/>
</dbReference>
<evidence type="ECO:0000313" key="3">
    <source>
        <dbReference type="Proteomes" id="UP000275571"/>
    </source>
</evidence>
<dbReference type="EMBL" id="CP028884">
    <property type="protein sequence ID" value="AYE36073.1"/>
    <property type="molecule type" value="Genomic_DNA"/>
</dbReference>
<dbReference type="OrthoDB" id="9784166at2"/>
<dbReference type="RefSeq" id="WP_120103993.1">
    <property type="nucleotide sequence ID" value="NZ_CP028884.1"/>
</dbReference>
<feature type="domain" description="Gcp-like" evidence="1">
    <location>
        <begin position="40"/>
        <end position="116"/>
    </location>
</feature>
<dbReference type="GO" id="GO:0002949">
    <property type="term" value="P:tRNA threonylcarbamoyladenosine modification"/>
    <property type="evidence" value="ECO:0007669"/>
    <property type="project" value="InterPro"/>
</dbReference>
<name>A0A386PMA2_9SPIR</name>
<sequence length="220" mass="25058">MNTLAVDYSYKSLLVYFKINDEVLSLVVNKDRVNNNLSVPKIFKDFVLENNINLNHLDLIINSYGPGSFTGLRISLSFIKGLSLGLSIPFVNILTFDVFANLVHQNSDIVTLSFTAGRYFFGYYRCSKLCDEVFCFSEEELFEYLGKLDSNLVIIGNGIEFVYEKLKNKYNVISNMDSFGEVLTELGKCKYLKNKKGDDILSGPFYARRSDAEINSYLIK</sequence>